<gene>
    <name evidence="3" type="ORF">RHGRI_003046</name>
</gene>
<organism evidence="3 4">
    <name type="scientific">Rhododendron griersonianum</name>
    <dbReference type="NCBI Taxonomy" id="479676"/>
    <lineage>
        <taxon>Eukaryota</taxon>
        <taxon>Viridiplantae</taxon>
        <taxon>Streptophyta</taxon>
        <taxon>Embryophyta</taxon>
        <taxon>Tracheophyta</taxon>
        <taxon>Spermatophyta</taxon>
        <taxon>Magnoliopsida</taxon>
        <taxon>eudicotyledons</taxon>
        <taxon>Gunneridae</taxon>
        <taxon>Pentapetalae</taxon>
        <taxon>asterids</taxon>
        <taxon>Ericales</taxon>
        <taxon>Ericaceae</taxon>
        <taxon>Ericoideae</taxon>
        <taxon>Rhodoreae</taxon>
        <taxon>Rhododendron</taxon>
    </lineage>
</organism>
<name>A0AAV6LRX1_9ERIC</name>
<evidence type="ECO:0000313" key="3">
    <source>
        <dbReference type="EMBL" id="KAG5567711.1"/>
    </source>
</evidence>
<feature type="region of interest" description="Disordered" evidence="1">
    <location>
        <begin position="1"/>
        <end position="25"/>
    </location>
</feature>
<protein>
    <submittedName>
        <fullName evidence="3">Uncharacterized protein</fullName>
    </submittedName>
</protein>
<keyword evidence="4" id="KW-1185">Reference proteome</keyword>
<dbReference type="EMBL" id="JACTNZ010000001">
    <property type="protein sequence ID" value="KAG5567711.1"/>
    <property type="molecule type" value="Genomic_DNA"/>
</dbReference>
<keyword evidence="2" id="KW-0472">Membrane</keyword>
<evidence type="ECO:0000313" key="4">
    <source>
        <dbReference type="Proteomes" id="UP000823749"/>
    </source>
</evidence>
<feature type="transmembrane region" description="Helical" evidence="2">
    <location>
        <begin position="62"/>
        <end position="83"/>
    </location>
</feature>
<evidence type="ECO:0000256" key="2">
    <source>
        <dbReference type="SAM" id="Phobius"/>
    </source>
</evidence>
<keyword evidence="2" id="KW-0812">Transmembrane</keyword>
<dbReference type="Proteomes" id="UP000823749">
    <property type="component" value="Chromosome 1"/>
</dbReference>
<comment type="caution">
    <text evidence="3">The sequence shown here is derived from an EMBL/GenBank/DDBJ whole genome shotgun (WGS) entry which is preliminary data.</text>
</comment>
<sequence>MDSSHHPPRRRPVAQAKSPPTPPSTLADLPRFSLSLCVFWTPKFVGFGGSSPKKLEPQRDSCGFGSLLLFTLFNMLLLCEPAVGNVS</sequence>
<feature type="compositionally biased region" description="Basic residues" evidence="1">
    <location>
        <begin position="1"/>
        <end position="12"/>
    </location>
</feature>
<proteinExistence type="predicted"/>
<keyword evidence="2" id="KW-1133">Transmembrane helix</keyword>
<reference evidence="3" key="1">
    <citation type="submission" date="2020-08" db="EMBL/GenBank/DDBJ databases">
        <title>Plant Genome Project.</title>
        <authorList>
            <person name="Zhang R.-G."/>
        </authorList>
    </citation>
    <scope>NUCLEOTIDE SEQUENCE</scope>
    <source>
        <strain evidence="3">WSP0</strain>
        <tissue evidence="3">Leaf</tissue>
    </source>
</reference>
<evidence type="ECO:0000256" key="1">
    <source>
        <dbReference type="SAM" id="MobiDB-lite"/>
    </source>
</evidence>
<accession>A0AAV6LRX1</accession>
<dbReference type="AlphaFoldDB" id="A0AAV6LRX1"/>